<dbReference type="EMBL" id="CADCTB010000193">
    <property type="protein sequence ID" value="CAA9269064.1"/>
    <property type="molecule type" value="Genomic_DNA"/>
</dbReference>
<feature type="compositionally biased region" description="Basic residues" evidence="1">
    <location>
        <begin position="41"/>
        <end position="50"/>
    </location>
</feature>
<accession>A0A6J4J5P3</accession>
<reference evidence="2" key="1">
    <citation type="submission" date="2020-02" db="EMBL/GenBank/DDBJ databases">
        <authorList>
            <person name="Meier V. D."/>
        </authorList>
    </citation>
    <scope>NUCLEOTIDE SEQUENCE</scope>
    <source>
        <strain evidence="2">AVDCRST_MAG10</strain>
    </source>
</reference>
<sequence>EANRASREGRLRRGRARHGAGRVGPPGRRGLPRRRADGPGGRRRLPVVCV</sequence>
<proteinExistence type="predicted"/>
<protein>
    <submittedName>
        <fullName evidence="2">Uncharacterized protein</fullName>
    </submittedName>
</protein>
<name>A0A6J4J5P3_9ACTN</name>
<evidence type="ECO:0000313" key="2">
    <source>
        <dbReference type="EMBL" id="CAA9269064.1"/>
    </source>
</evidence>
<feature type="non-terminal residue" evidence="2">
    <location>
        <position position="1"/>
    </location>
</feature>
<evidence type="ECO:0000256" key="1">
    <source>
        <dbReference type="SAM" id="MobiDB-lite"/>
    </source>
</evidence>
<organism evidence="2">
    <name type="scientific">uncultured Acidimicrobiales bacterium</name>
    <dbReference type="NCBI Taxonomy" id="310071"/>
    <lineage>
        <taxon>Bacteria</taxon>
        <taxon>Bacillati</taxon>
        <taxon>Actinomycetota</taxon>
        <taxon>Acidimicrobiia</taxon>
        <taxon>Acidimicrobiales</taxon>
        <taxon>environmental samples</taxon>
    </lineage>
</organism>
<dbReference type="AlphaFoldDB" id="A0A6J4J5P3"/>
<gene>
    <name evidence="2" type="ORF">AVDCRST_MAG10-3215</name>
</gene>
<feature type="region of interest" description="Disordered" evidence="1">
    <location>
        <begin position="1"/>
        <end position="50"/>
    </location>
</feature>
<feature type="non-terminal residue" evidence="2">
    <location>
        <position position="50"/>
    </location>
</feature>
<feature type="compositionally biased region" description="Basic and acidic residues" evidence="1">
    <location>
        <begin position="1"/>
        <end position="11"/>
    </location>
</feature>